<dbReference type="GO" id="GO:0022857">
    <property type="term" value="F:transmembrane transporter activity"/>
    <property type="evidence" value="ECO:0007669"/>
    <property type="project" value="TreeGrafter"/>
</dbReference>
<feature type="transmembrane region" description="Helical" evidence="7">
    <location>
        <begin position="372"/>
        <end position="395"/>
    </location>
</feature>
<evidence type="ECO:0000256" key="1">
    <source>
        <dbReference type="ARBA" id="ARBA00004651"/>
    </source>
</evidence>
<dbReference type="Pfam" id="PF02687">
    <property type="entry name" value="FtsX"/>
    <property type="match status" value="1"/>
</dbReference>
<dbReference type="Proteomes" id="UP001139971">
    <property type="component" value="Unassembled WGS sequence"/>
</dbReference>
<dbReference type="PANTHER" id="PTHR30572">
    <property type="entry name" value="MEMBRANE COMPONENT OF TRANSPORTER-RELATED"/>
    <property type="match status" value="1"/>
</dbReference>
<comment type="subcellular location">
    <subcellularLocation>
        <location evidence="1">Cell membrane</location>
        <topology evidence="1">Multi-pass membrane protein</topology>
    </subcellularLocation>
</comment>
<organism evidence="10 11">
    <name type="scientific">Tahibacter soli</name>
    <dbReference type="NCBI Taxonomy" id="2983605"/>
    <lineage>
        <taxon>Bacteria</taxon>
        <taxon>Pseudomonadati</taxon>
        <taxon>Pseudomonadota</taxon>
        <taxon>Gammaproteobacteria</taxon>
        <taxon>Lysobacterales</taxon>
        <taxon>Rhodanobacteraceae</taxon>
        <taxon>Tahibacter</taxon>
    </lineage>
</organism>
<gene>
    <name evidence="10" type="ORF">OD750_021050</name>
</gene>
<accession>A0A9X3YPF5</accession>
<protein>
    <submittedName>
        <fullName evidence="10">ABC transporter permease</fullName>
    </submittedName>
</protein>
<evidence type="ECO:0000313" key="10">
    <source>
        <dbReference type="EMBL" id="MDC8015040.1"/>
    </source>
</evidence>
<keyword evidence="3 7" id="KW-0812">Transmembrane</keyword>
<evidence type="ECO:0000259" key="8">
    <source>
        <dbReference type="Pfam" id="PF02687"/>
    </source>
</evidence>
<evidence type="ECO:0000256" key="4">
    <source>
        <dbReference type="ARBA" id="ARBA00022989"/>
    </source>
</evidence>
<dbReference type="PANTHER" id="PTHR30572:SF4">
    <property type="entry name" value="ABC TRANSPORTER PERMEASE YTRF"/>
    <property type="match status" value="1"/>
</dbReference>
<feature type="transmembrane region" description="Helical" evidence="7">
    <location>
        <begin position="24"/>
        <end position="43"/>
    </location>
</feature>
<dbReference type="Pfam" id="PF12704">
    <property type="entry name" value="MacB_PCD"/>
    <property type="match status" value="1"/>
</dbReference>
<evidence type="ECO:0000256" key="6">
    <source>
        <dbReference type="ARBA" id="ARBA00038076"/>
    </source>
</evidence>
<feature type="transmembrane region" description="Helical" evidence="7">
    <location>
        <begin position="283"/>
        <end position="308"/>
    </location>
</feature>
<evidence type="ECO:0000313" key="11">
    <source>
        <dbReference type="Proteomes" id="UP001139971"/>
    </source>
</evidence>
<name>A0A9X3YPF5_9GAMM</name>
<proteinExistence type="inferred from homology"/>
<keyword evidence="11" id="KW-1185">Reference proteome</keyword>
<dbReference type="GO" id="GO:0005886">
    <property type="term" value="C:plasma membrane"/>
    <property type="evidence" value="ECO:0007669"/>
    <property type="project" value="UniProtKB-SubCell"/>
</dbReference>
<keyword evidence="2" id="KW-1003">Cell membrane</keyword>
<feature type="domain" description="ABC3 transporter permease C-terminal" evidence="8">
    <location>
        <begin position="287"/>
        <end position="401"/>
    </location>
</feature>
<dbReference type="InterPro" id="IPR025857">
    <property type="entry name" value="MacB_PCD"/>
</dbReference>
<evidence type="ECO:0000256" key="7">
    <source>
        <dbReference type="SAM" id="Phobius"/>
    </source>
</evidence>
<dbReference type="InterPro" id="IPR050250">
    <property type="entry name" value="Macrolide_Exporter_MacB"/>
</dbReference>
<dbReference type="AlphaFoldDB" id="A0A9X3YPF5"/>
<feature type="domain" description="MacB-like periplasmic core" evidence="9">
    <location>
        <begin position="22"/>
        <end position="246"/>
    </location>
</feature>
<dbReference type="RefSeq" id="WP_263542287.1">
    <property type="nucleotide sequence ID" value="NZ_JAOVZO020000019.1"/>
</dbReference>
<comment type="similarity">
    <text evidence="6">Belongs to the ABC-4 integral membrane protein family.</text>
</comment>
<evidence type="ECO:0000256" key="5">
    <source>
        <dbReference type="ARBA" id="ARBA00023136"/>
    </source>
</evidence>
<feature type="transmembrane region" description="Helical" evidence="7">
    <location>
        <begin position="328"/>
        <end position="352"/>
    </location>
</feature>
<reference evidence="10" key="1">
    <citation type="submission" date="2023-02" db="EMBL/GenBank/DDBJ databases">
        <title>Tahibacter soli sp. nov. isolated from soil.</title>
        <authorList>
            <person name="Baek J.H."/>
            <person name="Lee J.K."/>
            <person name="Choi D.G."/>
            <person name="Jeon C.O."/>
        </authorList>
    </citation>
    <scope>NUCLEOTIDE SEQUENCE</scope>
    <source>
        <strain evidence="10">BL</strain>
    </source>
</reference>
<evidence type="ECO:0000256" key="3">
    <source>
        <dbReference type="ARBA" id="ARBA00022692"/>
    </source>
</evidence>
<dbReference type="EMBL" id="JAOVZO020000019">
    <property type="protein sequence ID" value="MDC8015040.1"/>
    <property type="molecule type" value="Genomic_DNA"/>
</dbReference>
<evidence type="ECO:0000259" key="9">
    <source>
        <dbReference type="Pfam" id="PF12704"/>
    </source>
</evidence>
<keyword evidence="4 7" id="KW-1133">Transmembrane helix</keyword>
<dbReference type="InterPro" id="IPR003838">
    <property type="entry name" value="ABC3_permease_C"/>
</dbReference>
<sequence length="409" mass="43683">MLSFAETLRSAAASIRGHGLRSGLTALGLVVGVASVIAVVAIVQGLSHRIKEGFAGLGANSLTVKSYTRFEDKLQGRENRIGTADLDELVLRLDGVRDVSPVLPVFGPFGAEVRLAGKTAHTRVFATTPVYQYTRQNFPAQGRFITEADEKHRRRVAVVGAKLLDDLDATAAPIGKFVEIGGEWFKIVGVMEERGELFGISQDDFVLMPFATGLALLPDQVEPDIGITFNVEDVEKLDEVRDRATTLLRRKHGIKAGRENDFKVETAEQLTDSFASLFDTVTFVFAAIVGISMLVGGIGVMNMMLVSVTERTREIGIRKALGAKKRDILAQFLIEAVLLTTIGGAIGIGVGYALGYGAAQLIPSFPPAVLPWWATVAAFGFSAGVGIAFGIAPAARAAALDPMAALRNE</sequence>
<comment type="caution">
    <text evidence="10">The sequence shown here is derived from an EMBL/GenBank/DDBJ whole genome shotgun (WGS) entry which is preliminary data.</text>
</comment>
<evidence type="ECO:0000256" key="2">
    <source>
        <dbReference type="ARBA" id="ARBA00022475"/>
    </source>
</evidence>
<keyword evidence="5 7" id="KW-0472">Membrane</keyword>